<dbReference type="EMBL" id="HG977193">
    <property type="protein sequence ID" value="CDP79185.1"/>
    <property type="molecule type" value="Genomic_DNA"/>
</dbReference>
<proteinExistence type="predicted"/>
<evidence type="ECO:0000259" key="1">
    <source>
        <dbReference type="PROSITE" id="PS50828"/>
    </source>
</evidence>
<gene>
    <name evidence="2" type="ORF">BN1046_00074</name>
</gene>
<dbReference type="Gene3D" id="3.30.1370.110">
    <property type="match status" value="1"/>
</dbReference>
<dbReference type="InterPro" id="IPR036063">
    <property type="entry name" value="Smr_dom_sf"/>
</dbReference>
<organism evidence="2">
    <name type="scientific">Bartonella schoenbuchensis</name>
    <dbReference type="NCBI Taxonomy" id="165694"/>
    <lineage>
        <taxon>Bacteria</taxon>
        <taxon>Pseudomonadati</taxon>
        <taxon>Pseudomonadota</taxon>
        <taxon>Alphaproteobacteria</taxon>
        <taxon>Hyphomicrobiales</taxon>
        <taxon>Bartonellaceae</taxon>
        <taxon>Bartonella</taxon>
    </lineage>
</organism>
<dbReference type="PANTHER" id="PTHR35562">
    <property type="entry name" value="DNA ENDONUCLEASE SMRA-RELATED"/>
    <property type="match status" value="1"/>
</dbReference>
<dbReference type="SUPFAM" id="SSF160443">
    <property type="entry name" value="SMR domain-like"/>
    <property type="match status" value="1"/>
</dbReference>
<accession>A0A024LP79</accession>
<dbReference type="Pfam" id="PF01713">
    <property type="entry name" value="Smr"/>
    <property type="match status" value="1"/>
</dbReference>
<evidence type="ECO:0000313" key="2">
    <source>
        <dbReference type="EMBL" id="CDP79185.1"/>
    </source>
</evidence>
<name>A0A024LP79_9HYPH</name>
<dbReference type="PROSITE" id="PS50828">
    <property type="entry name" value="SMR"/>
    <property type="match status" value="1"/>
</dbReference>
<reference evidence="2" key="1">
    <citation type="submission" date="2013-11" db="EMBL/GenBank/DDBJ databases">
        <authorList>
            <person name="GENOMES U."/>
        </authorList>
    </citation>
    <scope>NUCLEOTIDE SEQUENCE</scope>
    <source>
        <strain evidence="2">MVT06</strain>
    </source>
</reference>
<protein>
    <submittedName>
        <fullName evidence="2">Smr family protein</fullName>
    </submittedName>
</protein>
<dbReference type="PANTHER" id="PTHR35562:SF2">
    <property type="entry name" value="DNA ENDONUCLEASE SMRA-RELATED"/>
    <property type="match status" value="1"/>
</dbReference>
<dbReference type="AlphaFoldDB" id="A0A024LP79"/>
<reference evidence="2" key="2">
    <citation type="submission" date="2014-05" db="EMBL/GenBank/DDBJ databases">
        <title>Genome sequencing of Bartonella spp. isolated from human blood.</title>
        <authorList>
            <person name="Raoult D."/>
        </authorList>
    </citation>
    <scope>NUCLEOTIDE SEQUENCE</scope>
    <source>
        <strain evidence="2">MVT06</strain>
    </source>
</reference>
<dbReference type="InterPro" id="IPR002625">
    <property type="entry name" value="Smr_dom"/>
</dbReference>
<feature type="domain" description="Smr" evidence="1">
    <location>
        <begin position="105"/>
        <end position="188"/>
    </location>
</feature>
<sequence length="194" mass="22711">MARGQEEEGHKLLVLEDSLLWEKVCRTTIPLHDRSSPFMREDIQNTKHKKLQEEHVLSFSQQNQKQLTMVKNSRGMIEQTEKIYFFDRATHRKIAKGHYPIEACIDLHGFIQDEAYFFLKKFLQSSQQRGLRYVLVITGKGQSHGSNGVLCQYVPYWLSTPIFRYYIHAFEKASRQHGGNGALYIRLRSLHKGK</sequence>